<proteinExistence type="predicted"/>
<protein>
    <submittedName>
        <fullName evidence="2">DUF4007 family protein</fullName>
    </submittedName>
</protein>
<gene>
    <name evidence="2" type="ORF">ERJ77_26790</name>
</gene>
<dbReference type="Proteomes" id="UP000786185">
    <property type="component" value="Unassembled WGS sequence"/>
</dbReference>
<dbReference type="InterPro" id="IPR025248">
    <property type="entry name" value="DUF4007"/>
</dbReference>
<reference evidence="2" key="1">
    <citation type="journal article" date="2021" name="PeerJ">
        <title>Analysis of 44 Vibrio anguillarum genomes reveals high genetic diversity.</title>
        <authorList>
            <person name="Hansen M.J."/>
            <person name="Dalsgaard I."/>
        </authorList>
    </citation>
    <scope>NUCLEOTIDE SEQUENCE</scope>
    <source>
        <strain evidence="2">850617-1/1</strain>
    </source>
</reference>
<dbReference type="EMBL" id="SCLC01001594">
    <property type="protein sequence ID" value="MBF4438025.1"/>
    <property type="molecule type" value="Genomic_DNA"/>
</dbReference>
<evidence type="ECO:0000259" key="1">
    <source>
        <dbReference type="Pfam" id="PF13182"/>
    </source>
</evidence>
<feature type="non-terminal residue" evidence="2">
    <location>
        <position position="1"/>
    </location>
</feature>
<feature type="domain" description="DUF4007" evidence="1">
    <location>
        <begin position="2"/>
        <end position="77"/>
    </location>
</feature>
<evidence type="ECO:0000313" key="3">
    <source>
        <dbReference type="Proteomes" id="UP000786185"/>
    </source>
</evidence>
<name>A0AAW4BJ73_VIBAN</name>
<sequence>PIEIFTYALIDFMQRRQRESNANSLSFDALLNDVGSPGRVFRLSSAGLSDKLDQVEILTERKIAWTDTQGLRQVQHSFDDINDV</sequence>
<dbReference type="Pfam" id="PF13182">
    <property type="entry name" value="DUF4007"/>
    <property type="match status" value="1"/>
</dbReference>
<organism evidence="2 3">
    <name type="scientific">Vibrio anguillarum</name>
    <name type="common">Listonella anguillarum</name>
    <dbReference type="NCBI Taxonomy" id="55601"/>
    <lineage>
        <taxon>Bacteria</taxon>
        <taxon>Pseudomonadati</taxon>
        <taxon>Pseudomonadota</taxon>
        <taxon>Gammaproteobacteria</taxon>
        <taxon>Vibrionales</taxon>
        <taxon>Vibrionaceae</taxon>
        <taxon>Vibrio</taxon>
    </lineage>
</organism>
<comment type="caution">
    <text evidence="2">The sequence shown here is derived from an EMBL/GenBank/DDBJ whole genome shotgun (WGS) entry which is preliminary data.</text>
</comment>
<evidence type="ECO:0000313" key="2">
    <source>
        <dbReference type="EMBL" id="MBF4438025.1"/>
    </source>
</evidence>
<accession>A0AAW4BJ73</accession>
<dbReference type="AlphaFoldDB" id="A0AAW4BJ73"/>
<feature type="non-terminal residue" evidence="2">
    <location>
        <position position="84"/>
    </location>
</feature>